<sequence>MARRRFISLESRFRKQPEIKSAYVDFIEEYRKLGHLAISEVDRPELAYFVPHHPVIREDSESTRLRVVFDASARTSSGLSINDIQMIGPTVQDSLFNILIRFRQYRYVLSADIEKMYRQGLVNESDQNLQLILWRDAEDKPIQTLRLNTLTYGFASASFLATRCLWQVGEECEYDVIRAVIQEHIYVNDLLTSQTVVEPRSSFCCCTYGPARAGLVPRPHRIPA</sequence>
<dbReference type="PANTHER" id="PTHR47331">
    <property type="entry name" value="PHD-TYPE DOMAIN-CONTAINING PROTEIN"/>
    <property type="match status" value="1"/>
</dbReference>
<dbReference type="SUPFAM" id="SSF56672">
    <property type="entry name" value="DNA/RNA polymerases"/>
    <property type="match status" value="1"/>
</dbReference>
<dbReference type="Proteomes" id="UP001314205">
    <property type="component" value="Unassembled WGS sequence"/>
</dbReference>
<evidence type="ECO:0000313" key="1">
    <source>
        <dbReference type="EMBL" id="CAK1582171.1"/>
    </source>
</evidence>
<dbReference type="PANTHER" id="PTHR47331:SF1">
    <property type="entry name" value="GAG-LIKE PROTEIN"/>
    <property type="match status" value="1"/>
</dbReference>
<dbReference type="GO" id="GO:0071897">
    <property type="term" value="P:DNA biosynthetic process"/>
    <property type="evidence" value="ECO:0007669"/>
    <property type="project" value="UniProtKB-ARBA"/>
</dbReference>
<gene>
    <name evidence="1" type="ORF">PARMNEM_LOCUS3741</name>
</gene>
<dbReference type="InterPro" id="IPR043502">
    <property type="entry name" value="DNA/RNA_pol_sf"/>
</dbReference>
<proteinExistence type="predicted"/>
<evidence type="ECO:0000313" key="2">
    <source>
        <dbReference type="Proteomes" id="UP001314205"/>
    </source>
</evidence>
<keyword evidence="2" id="KW-1185">Reference proteome</keyword>
<accession>A0AAV1KGH3</accession>
<comment type="caution">
    <text evidence="1">The sequence shown here is derived from an EMBL/GenBank/DDBJ whole genome shotgun (WGS) entry which is preliminary data.</text>
</comment>
<name>A0AAV1KGH3_9NEOP</name>
<organism evidence="1 2">
    <name type="scientific">Parnassius mnemosyne</name>
    <name type="common">clouded apollo</name>
    <dbReference type="NCBI Taxonomy" id="213953"/>
    <lineage>
        <taxon>Eukaryota</taxon>
        <taxon>Metazoa</taxon>
        <taxon>Ecdysozoa</taxon>
        <taxon>Arthropoda</taxon>
        <taxon>Hexapoda</taxon>
        <taxon>Insecta</taxon>
        <taxon>Pterygota</taxon>
        <taxon>Neoptera</taxon>
        <taxon>Endopterygota</taxon>
        <taxon>Lepidoptera</taxon>
        <taxon>Glossata</taxon>
        <taxon>Ditrysia</taxon>
        <taxon>Papilionoidea</taxon>
        <taxon>Papilionidae</taxon>
        <taxon>Parnassiinae</taxon>
        <taxon>Parnassini</taxon>
        <taxon>Parnassius</taxon>
        <taxon>Driopa</taxon>
    </lineage>
</organism>
<dbReference type="EMBL" id="CAVLGL010000035">
    <property type="protein sequence ID" value="CAK1582171.1"/>
    <property type="molecule type" value="Genomic_DNA"/>
</dbReference>
<dbReference type="AlphaFoldDB" id="A0AAV1KGH3"/>
<protein>
    <submittedName>
        <fullName evidence="1">Uncharacterized protein</fullName>
    </submittedName>
</protein>
<reference evidence="1 2" key="1">
    <citation type="submission" date="2023-11" db="EMBL/GenBank/DDBJ databases">
        <authorList>
            <person name="Hedman E."/>
            <person name="Englund M."/>
            <person name="Stromberg M."/>
            <person name="Nyberg Akerstrom W."/>
            <person name="Nylinder S."/>
            <person name="Jareborg N."/>
            <person name="Kallberg Y."/>
            <person name="Kronander E."/>
        </authorList>
    </citation>
    <scope>NUCLEOTIDE SEQUENCE [LARGE SCALE GENOMIC DNA]</scope>
</reference>